<dbReference type="EMBL" id="BLIY01000016">
    <property type="protein sequence ID" value="GFE54479.1"/>
    <property type="molecule type" value="Genomic_DNA"/>
</dbReference>
<feature type="coiled-coil region" evidence="1">
    <location>
        <begin position="183"/>
        <end position="217"/>
    </location>
</feature>
<proteinExistence type="predicted"/>
<dbReference type="Proteomes" id="UP001057455">
    <property type="component" value="Unassembled WGS sequence"/>
</dbReference>
<gene>
    <name evidence="3" type="ORF">BaOVIS_018830</name>
</gene>
<dbReference type="OrthoDB" id="366212at2759"/>
<name>A0A9W5WV37_BABOV</name>
<keyword evidence="1" id="KW-0175">Coiled coil</keyword>
<feature type="coiled-coil region" evidence="1">
    <location>
        <begin position="89"/>
        <end position="151"/>
    </location>
</feature>
<feature type="region of interest" description="Disordered" evidence="2">
    <location>
        <begin position="445"/>
        <end position="477"/>
    </location>
</feature>
<evidence type="ECO:0000313" key="4">
    <source>
        <dbReference type="Proteomes" id="UP001057455"/>
    </source>
</evidence>
<comment type="caution">
    <text evidence="3">The sequence shown here is derived from an EMBL/GenBank/DDBJ whole genome shotgun (WGS) entry which is preliminary data.</text>
</comment>
<evidence type="ECO:0000313" key="3">
    <source>
        <dbReference type="EMBL" id="GFE54479.1"/>
    </source>
</evidence>
<evidence type="ECO:0000256" key="2">
    <source>
        <dbReference type="SAM" id="MobiDB-lite"/>
    </source>
</evidence>
<evidence type="ECO:0000256" key="1">
    <source>
        <dbReference type="SAM" id="Coils"/>
    </source>
</evidence>
<feature type="region of interest" description="Disordered" evidence="2">
    <location>
        <begin position="405"/>
        <end position="433"/>
    </location>
</feature>
<accession>A0A9W5WV37</accession>
<protein>
    <submittedName>
        <fullName evidence="3">Laminin subunit beta-2, putative</fullName>
    </submittedName>
</protein>
<reference evidence="3" key="1">
    <citation type="submission" date="2019-12" db="EMBL/GenBank/DDBJ databases">
        <title>Genome sequence of Babesia ovis.</title>
        <authorList>
            <person name="Yamagishi J."/>
            <person name="Sevinc F."/>
            <person name="Xuan X."/>
        </authorList>
    </citation>
    <scope>NUCLEOTIDE SEQUENCE</scope>
    <source>
        <strain evidence="3">Selcuk</strain>
    </source>
</reference>
<feature type="compositionally biased region" description="Polar residues" evidence="2">
    <location>
        <begin position="465"/>
        <end position="474"/>
    </location>
</feature>
<sequence>MNFLKGFVDGILAEDVESDVVPEGYYRHEFGDPQAEQDYGPKHADPHSRALDSVYRDARRDCIAALELRYGDGCVQQLNAVLKTNHEAVEKLTRQLEEAYQSLNDFNKELEALAQMNLALRRSNGDLNSQIELLNSENVGLKSVVAQAEIETKAQEARIAAMTELLKDNASTFNTMKARCETAAEHAAEVESLRTQLKIANASIEALTKERDSLLNKAPDPENRIQEAIARHDRAIAIAKMMAKEVAYLKAANAQKVQQREPDFEPNLYTESRKQVAELSINVDRLNDENVHLKEVNEKLHNMYADLSRSTKQLKDAYLMEAIESMGRMQHKQLAPLQVIFIQPTKVLDLELDMDFVERAAANSGYKAPARGVESPKPVALHPEISQKHIVPVEPATTPLPEVEVAQPQATTHPVPQPEPPTPSVSEPAIKPRWEDDFDIYDEILRDEESVKSTPRQPESYPPKQDTQTHTPSQDVLPDIVEQQAMLAESQQQQLPKTAGPPSILAAGIKVDLEKTKQAWNDDFDELLKEQ</sequence>
<keyword evidence="4" id="KW-1185">Reference proteome</keyword>
<feature type="coiled-coil region" evidence="1">
    <location>
        <begin position="269"/>
        <end position="303"/>
    </location>
</feature>
<dbReference type="AlphaFoldDB" id="A0A9W5WV37"/>
<organism evidence="3 4">
    <name type="scientific">Babesia ovis</name>
    <dbReference type="NCBI Taxonomy" id="5869"/>
    <lineage>
        <taxon>Eukaryota</taxon>
        <taxon>Sar</taxon>
        <taxon>Alveolata</taxon>
        <taxon>Apicomplexa</taxon>
        <taxon>Aconoidasida</taxon>
        <taxon>Piroplasmida</taxon>
        <taxon>Babesiidae</taxon>
        <taxon>Babesia</taxon>
    </lineage>
</organism>